<keyword evidence="7" id="KW-1133">Transmembrane helix</keyword>
<evidence type="ECO:0000256" key="7">
    <source>
        <dbReference type="SAM" id="Phobius"/>
    </source>
</evidence>
<dbReference type="RefSeq" id="WP_061786508.1">
    <property type="nucleotide sequence ID" value="NZ_KQ758666.1"/>
</dbReference>
<evidence type="ECO:0000256" key="2">
    <source>
        <dbReference type="ARBA" id="ARBA00008610"/>
    </source>
</evidence>
<feature type="transmembrane region" description="Helical" evidence="7">
    <location>
        <begin position="9"/>
        <end position="27"/>
    </location>
</feature>
<keyword evidence="3" id="KW-1003">Cell membrane</keyword>
<accession>A0A0V8JJM9</accession>
<dbReference type="SUPFAM" id="SSF53822">
    <property type="entry name" value="Periplasmic binding protein-like I"/>
    <property type="match status" value="1"/>
</dbReference>
<reference evidence="9 10" key="1">
    <citation type="submission" date="2015-11" db="EMBL/GenBank/DDBJ databases">
        <title>Bacillus caseinolyticus sp nov.</title>
        <authorList>
            <person name="Dastager S.G."/>
            <person name="Mawlankar R."/>
        </authorList>
    </citation>
    <scope>NUCLEOTIDE SEQUENCE [LARGE SCALE GENOMIC DNA]</scope>
    <source>
        <strain evidence="9 10">SGD-V-76</strain>
    </source>
</reference>
<evidence type="ECO:0000313" key="10">
    <source>
        <dbReference type="Proteomes" id="UP000053681"/>
    </source>
</evidence>
<feature type="domain" description="ABC transporter substrate-binding protein PnrA-like" evidence="8">
    <location>
        <begin position="44"/>
        <end position="317"/>
    </location>
</feature>
<name>A0A0V8JJM9_9BACI</name>
<dbReference type="Proteomes" id="UP000053681">
    <property type="component" value="Unassembled WGS sequence"/>
</dbReference>
<evidence type="ECO:0000256" key="6">
    <source>
        <dbReference type="ARBA" id="ARBA00023288"/>
    </source>
</evidence>
<evidence type="ECO:0000256" key="3">
    <source>
        <dbReference type="ARBA" id="ARBA00022475"/>
    </source>
</evidence>
<dbReference type="Pfam" id="PF02608">
    <property type="entry name" value="Bmp"/>
    <property type="match status" value="1"/>
</dbReference>
<keyword evidence="10" id="KW-1185">Reference proteome</keyword>
<evidence type="ECO:0000256" key="5">
    <source>
        <dbReference type="ARBA" id="ARBA00023136"/>
    </source>
</evidence>
<dbReference type="AlphaFoldDB" id="A0A0V8JJM9"/>
<keyword evidence="7" id="KW-0812">Transmembrane</keyword>
<gene>
    <name evidence="9" type="ORF">AS180_14515</name>
</gene>
<dbReference type="GO" id="GO:0005886">
    <property type="term" value="C:plasma membrane"/>
    <property type="evidence" value="ECO:0007669"/>
    <property type="project" value="UniProtKB-SubCell"/>
</dbReference>
<dbReference type="InterPro" id="IPR050957">
    <property type="entry name" value="BMP_lipoprotein"/>
</dbReference>
<evidence type="ECO:0000313" key="9">
    <source>
        <dbReference type="EMBL" id="KSU87177.1"/>
    </source>
</evidence>
<keyword evidence="6" id="KW-0449">Lipoprotein</keyword>
<dbReference type="InterPro" id="IPR028082">
    <property type="entry name" value="Peripla_BP_I"/>
</dbReference>
<organism evidence="9 10">
    <name type="scientific">Priestia veravalensis</name>
    <dbReference type="NCBI Taxonomy" id="1414648"/>
    <lineage>
        <taxon>Bacteria</taxon>
        <taxon>Bacillati</taxon>
        <taxon>Bacillota</taxon>
        <taxon>Bacilli</taxon>
        <taxon>Bacillales</taxon>
        <taxon>Bacillaceae</taxon>
        <taxon>Priestia</taxon>
    </lineage>
</organism>
<comment type="similarity">
    <text evidence="2">Belongs to the BMP lipoprotein family.</text>
</comment>
<evidence type="ECO:0000256" key="1">
    <source>
        <dbReference type="ARBA" id="ARBA00004193"/>
    </source>
</evidence>
<dbReference type="EMBL" id="LNQP01000051">
    <property type="protein sequence ID" value="KSU87177.1"/>
    <property type="molecule type" value="Genomic_DNA"/>
</dbReference>
<evidence type="ECO:0000256" key="4">
    <source>
        <dbReference type="ARBA" id="ARBA00022729"/>
    </source>
</evidence>
<protein>
    <recommendedName>
        <fullName evidence="8">ABC transporter substrate-binding protein PnrA-like domain-containing protein</fullName>
    </recommendedName>
</protein>
<dbReference type="PANTHER" id="PTHR34296">
    <property type="entry name" value="TRANSCRIPTIONAL ACTIVATOR PROTEIN MED"/>
    <property type="match status" value="1"/>
</dbReference>
<sequence length="323" mass="36185">MEQAKQSKIIIFIAVLFFFILFAVIMLKAQGILHNQGAEPDEKKHVAILTSDVIVDQSWGSLAYKGKVEIENEFPVIAKVYSQLDSKQKIQNAVQAAVEEKAEVIIGHGREFSPFFNKLATSYSDVHFVTIHGTAEHSNQTVYTFDQYQTEYEAGVAASFKTSSNKVGLIDAFEAREKNKGFENGLMAADQNIEFFYRVVNSRDDSKKAVELMNELVDQGVDVIYTKGNSYNRDIISVAKEKGIYVIGYLDDQSYMGESQVLTSVINDVPQSYRSIMEDYFSESGLPSGTVVLDENDGVYRLAPFGPMYTEKEKSAIEDSIEE</sequence>
<keyword evidence="5 7" id="KW-0472">Membrane</keyword>
<comment type="caution">
    <text evidence="9">The sequence shown here is derived from an EMBL/GenBank/DDBJ whole genome shotgun (WGS) entry which is preliminary data.</text>
</comment>
<keyword evidence="4" id="KW-0732">Signal</keyword>
<dbReference type="PANTHER" id="PTHR34296:SF2">
    <property type="entry name" value="ABC TRANSPORTER GUANOSINE-BINDING PROTEIN NUPN"/>
    <property type="match status" value="1"/>
</dbReference>
<dbReference type="InterPro" id="IPR003760">
    <property type="entry name" value="PnrA-like"/>
</dbReference>
<proteinExistence type="inferred from homology"/>
<dbReference type="Gene3D" id="3.40.50.2300">
    <property type="match status" value="2"/>
</dbReference>
<comment type="subcellular location">
    <subcellularLocation>
        <location evidence="1">Cell membrane</location>
        <topology evidence="1">Lipid-anchor</topology>
    </subcellularLocation>
</comment>
<evidence type="ECO:0000259" key="8">
    <source>
        <dbReference type="Pfam" id="PF02608"/>
    </source>
</evidence>